<dbReference type="EMBL" id="JAUSVX010000009">
    <property type="protein sequence ID" value="MDQ0471665.1"/>
    <property type="molecule type" value="Genomic_DNA"/>
</dbReference>
<evidence type="ECO:0000256" key="1">
    <source>
        <dbReference type="SAM" id="MobiDB-lite"/>
    </source>
</evidence>
<dbReference type="Proteomes" id="UP001242480">
    <property type="component" value="Unassembled WGS sequence"/>
</dbReference>
<accession>A0ABU0JBL4</accession>
<evidence type="ECO:0000313" key="2">
    <source>
        <dbReference type="EMBL" id="MDQ0471665.1"/>
    </source>
</evidence>
<reference evidence="2 3" key="1">
    <citation type="submission" date="2023-07" db="EMBL/GenBank/DDBJ databases">
        <title>Genomic Encyclopedia of Type Strains, Phase IV (KMG-IV): sequencing the most valuable type-strain genomes for metagenomic binning, comparative biology and taxonomic classification.</title>
        <authorList>
            <person name="Goeker M."/>
        </authorList>
    </citation>
    <scope>NUCLEOTIDE SEQUENCE [LARGE SCALE GENOMIC DNA]</scope>
    <source>
        <strain evidence="2 3">DSM 19619</strain>
    </source>
</reference>
<organism evidence="2 3">
    <name type="scientific">Labrys wisconsinensis</name>
    <dbReference type="NCBI Taxonomy" id="425677"/>
    <lineage>
        <taxon>Bacteria</taxon>
        <taxon>Pseudomonadati</taxon>
        <taxon>Pseudomonadota</taxon>
        <taxon>Alphaproteobacteria</taxon>
        <taxon>Hyphomicrobiales</taxon>
        <taxon>Xanthobacteraceae</taxon>
        <taxon>Labrys</taxon>
    </lineage>
</organism>
<proteinExistence type="predicted"/>
<sequence>MAKGRMRGNREVRKPKKKVESVAAANTWAKSASIPTLVPKTSFEASKKKG</sequence>
<evidence type="ECO:0000313" key="3">
    <source>
        <dbReference type="Proteomes" id="UP001242480"/>
    </source>
</evidence>
<gene>
    <name evidence="2" type="ORF">QO011_004690</name>
</gene>
<name>A0ABU0JBL4_9HYPH</name>
<comment type="caution">
    <text evidence="2">The sequence shown here is derived from an EMBL/GenBank/DDBJ whole genome shotgun (WGS) entry which is preliminary data.</text>
</comment>
<keyword evidence="3" id="KW-1185">Reference proteome</keyword>
<dbReference type="RefSeq" id="WP_307277217.1">
    <property type="nucleotide sequence ID" value="NZ_JAUSVX010000009.1"/>
</dbReference>
<protein>
    <submittedName>
        <fullName evidence="2">Uncharacterized protein</fullName>
    </submittedName>
</protein>
<feature type="region of interest" description="Disordered" evidence="1">
    <location>
        <begin position="1"/>
        <end position="23"/>
    </location>
</feature>
<feature type="compositionally biased region" description="Basic residues" evidence="1">
    <location>
        <begin position="1"/>
        <end position="17"/>
    </location>
</feature>